<dbReference type="GO" id="GO:0000978">
    <property type="term" value="F:RNA polymerase II cis-regulatory region sequence-specific DNA binding"/>
    <property type="evidence" value="ECO:0007669"/>
    <property type="project" value="TreeGrafter"/>
</dbReference>
<evidence type="ECO:0000256" key="3">
    <source>
        <dbReference type="ARBA" id="ARBA00023163"/>
    </source>
</evidence>
<dbReference type="Proteomes" id="UP001285354">
    <property type="component" value="Unassembled WGS sequence"/>
</dbReference>
<keyword evidence="4 5" id="KW-0539">Nucleus</keyword>
<dbReference type="AlphaFoldDB" id="A0AAD9SVU7"/>
<dbReference type="InterPro" id="IPR036388">
    <property type="entry name" value="WH-like_DNA-bd_sf"/>
</dbReference>
<dbReference type="InterPro" id="IPR036390">
    <property type="entry name" value="WH_DNA-bd_sf"/>
</dbReference>
<evidence type="ECO:0000256" key="1">
    <source>
        <dbReference type="ARBA" id="ARBA00023015"/>
    </source>
</evidence>
<protein>
    <recommendedName>
        <fullName evidence="7">Fork-head domain-containing protein</fullName>
    </recommendedName>
</protein>
<evidence type="ECO:0000256" key="2">
    <source>
        <dbReference type="ARBA" id="ARBA00023125"/>
    </source>
</evidence>
<dbReference type="PANTHER" id="PTHR46078:SF2">
    <property type="entry name" value="FORK-HEAD DOMAIN-CONTAINING PROTEIN"/>
    <property type="match status" value="1"/>
</dbReference>
<proteinExistence type="predicted"/>
<feature type="compositionally biased region" description="Polar residues" evidence="6">
    <location>
        <begin position="410"/>
        <end position="426"/>
    </location>
</feature>
<dbReference type="GO" id="GO:0005634">
    <property type="term" value="C:nucleus"/>
    <property type="evidence" value="ECO:0007669"/>
    <property type="project" value="UniProtKB-SubCell"/>
</dbReference>
<keyword evidence="2 5" id="KW-0238">DNA-binding</keyword>
<evidence type="ECO:0000313" key="8">
    <source>
        <dbReference type="EMBL" id="KAK2625523.1"/>
    </source>
</evidence>
<dbReference type="GO" id="GO:0000981">
    <property type="term" value="F:DNA-binding transcription factor activity, RNA polymerase II-specific"/>
    <property type="evidence" value="ECO:0007669"/>
    <property type="project" value="TreeGrafter"/>
</dbReference>
<evidence type="ECO:0000259" key="7">
    <source>
        <dbReference type="PROSITE" id="PS50039"/>
    </source>
</evidence>
<feature type="compositionally biased region" description="Low complexity" evidence="6">
    <location>
        <begin position="394"/>
        <end position="409"/>
    </location>
</feature>
<evidence type="ECO:0000256" key="5">
    <source>
        <dbReference type="PROSITE-ProRule" id="PRU00089"/>
    </source>
</evidence>
<dbReference type="SUPFAM" id="SSF46785">
    <property type="entry name" value="Winged helix' DNA-binding domain"/>
    <property type="match status" value="1"/>
</dbReference>
<reference evidence="8" key="1">
    <citation type="submission" date="2023-06" db="EMBL/GenBank/DDBJ databases">
        <title>Draft genome of Marssonina rosae.</title>
        <authorList>
            <person name="Cheng Q."/>
        </authorList>
    </citation>
    <scope>NUCLEOTIDE SEQUENCE</scope>
    <source>
        <strain evidence="8">R4</strain>
    </source>
</reference>
<feature type="domain" description="Fork-head" evidence="7">
    <location>
        <begin position="239"/>
        <end position="336"/>
    </location>
</feature>
<dbReference type="FunFam" id="1.10.10.10:FF:000522">
    <property type="entry name" value="Forkhead domain protein"/>
    <property type="match status" value="1"/>
</dbReference>
<dbReference type="PROSITE" id="PS50039">
    <property type="entry name" value="FORK_HEAD_3"/>
    <property type="match status" value="1"/>
</dbReference>
<dbReference type="Pfam" id="PF00250">
    <property type="entry name" value="Forkhead"/>
    <property type="match status" value="1"/>
</dbReference>
<feature type="region of interest" description="Disordered" evidence="6">
    <location>
        <begin position="1"/>
        <end position="31"/>
    </location>
</feature>
<keyword evidence="1" id="KW-0805">Transcription regulation</keyword>
<evidence type="ECO:0000256" key="4">
    <source>
        <dbReference type="ARBA" id="ARBA00023242"/>
    </source>
</evidence>
<comment type="subcellular location">
    <subcellularLocation>
        <location evidence="5">Nucleus</location>
    </subcellularLocation>
</comment>
<dbReference type="SMART" id="SM00339">
    <property type="entry name" value="FH"/>
    <property type="match status" value="1"/>
</dbReference>
<organism evidence="8 9">
    <name type="scientific">Diplocarpon rosae</name>
    <dbReference type="NCBI Taxonomy" id="946125"/>
    <lineage>
        <taxon>Eukaryota</taxon>
        <taxon>Fungi</taxon>
        <taxon>Dikarya</taxon>
        <taxon>Ascomycota</taxon>
        <taxon>Pezizomycotina</taxon>
        <taxon>Leotiomycetes</taxon>
        <taxon>Helotiales</taxon>
        <taxon>Drepanopezizaceae</taxon>
        <taxon>Diplocarpon</taxon>
    </lineage>
</organism>
<keyword evidence="3" id="KW-0804">Transcription</keyword>
<sequence>MNLGQYQCHPPVPGLLPDDFQYDRDLDQDPELSGEATLPIFSCDGLPQNSSQHLMNSASASDDLSTEYNLFQHIPMSHTSISWTDPSQSSRAFEHPTNSYYGYESTNISGNRHNDSFLRGSGFQQVPRFVPNMFSLNDNNTPFDENFAPASYLLDSNRNGLQNSPVMHSPFENQYMMNAGDLQRMSISQSPILKKEPEDPKVDFLAYERPPPFCLPSSETPEEGKISREMTATEGDEHSSEEPYAKLIYRALMSRPDHSMVLQEIYQWFRDNTHKGGTDSKGWMNSIRHNLSMNAAFKKTERKTPDTDAKKSTEWVLEDFAIKDGVQSTTRYRKGTGAKKFIRSDTPSHSRVASGRRGGFSTKAAKLQRQRERQQRAKGDERDLARVDSFYRSQNLQQQQAQSQTHMPQSNVSQRQRSPLTPTSAVGPSPYFFGKQEEPDSPFDMYRLDEIHGVCVDDSPVFSNGGADAHLPGSRPMSNHHY</sequence>
<feature type="compositionally biased region" description="Basic and acidic residues" evidence="6">
    <location>
        <begin position="369"/>
        <end position="386"/>
    </location>
</feature>
<feature type="DNA-binding region" description="Fork-head" evidence="5">
    <location>
        <begin position="239"/>
        <end position="336"/>
    </location>
</feature>
<evidence type="ECO:0000313" key="9">
    <source>
        <dbReference type="Proteomes" id="UP001285354"/>
    </source>
</evidence>
<dbReference type="EMBL" id="JAUBYV010000007">
    <property type="protein sequence ID" value="KAK2625523.1"/>
    <property type="molecule type" value="Genomic_DNA"/>
</dbReference>
<evidence type="ECO:0000256" key="6">
    <source>
        <dbReference type="SAM" id="MobiDB-lite"/>
    </source>
</evidence>
<dbReference type="PANTHER" id="PTHR46078">
    <property type="entry name" value="FORKHEAD BOX PROTEIN J2 FAMILY MEMBER"/>
    <property type="match status" value="1"/>
</dbReference>
<comment type="caution">
    <text evidence="8">The sequence shown here is derived from an EMBL/GenBank/DDBJ whole genome shotgun (WGS) entry which is preliminary data.</text>
</comment>
<accession>A0AAD9SVU7</accession>
<dbReference type="InterPro" id="IPR045912">
    <property type="entry name" value="FOXJ2/3-like"/>
</dbReference>
<dbReference type="Gene3D" id="1.10.10.10">
    <property type="entry name" value="Winged helix-like DNA-binding domain superfamily/Winged helix DNA-binding domain"/>
    <property type="match status" value="1"/>
</dbReference>
<feature type="region of interest" description="Disordered" evidence="6">
    <location>
        <begin position="340"/>
        <end position="438"/>
    </location>
</feature>
<keyword evidence="9" id="KW-1185">Reference proteome</keyword>
<name>A0AAD9SVU7_9HELO</name>
<dbReference type="InterPro" id="IPR001766">
    <property type="entry name" value="Fork_head_dom"/>
</dbReference>
<gene>
    <name evidence="8" type="ORF">QTJ16_004835</name>
</gene>